<accession>A0A7J6AAA9</accession>
<organism evidence="10 11">
    <name type="scientific">Ameiurus melas</name>
    <name type="common">Black bullhead</name>
    <name type="synonym">Silurus melas</name>
    <dbReference type="NCBI Taxonomy" id="219545"/>
    <lineage>
        <taxon>Eukaryota</taxon>
        <taxon>Metazoa</taxon>
        <taxon>Chordata</taxon>
        <taxon>Craniata</taxon>
        <taxon>Vertebrata</taxon>
        <taxon>Euteleostomi</taxon>
        <taxon>Actinopterygii</taxon>
        <taxon>Neopterygii</taxon>
        <taxon>Teleostei</taxon>
        <taxon>Ostariophysi</taxon>
        <taxon>Siluriformes</taxon>
        <taxon>Ictaluridae</taxon>
        <taxon>Ameiurus</taxon>
    </lineage>
</organism>
<dbReference type="FunFam" id="2.60.40.10:FF:001005">
    <property type="entry name" value="Beta-2-microglobulin"/>
    <property type="match status" value="1"/>
</dbReference>
<keyword evidence="6" id="KW-0391">Immunity</keyword>
<keyword evidence="4" id="KW-0490">MHC I</keyword>
<dbReference type="SMART" id="SM00407">
    <property type="entry name" value="IGc1"/>
    <property type="match status" value="1"/>
</dbReference>
<dbReference type="PANTHER" id="PTHR19944">
    <property type="entry name" value="MHC CLASS II-RELATED"/>
    <property type="match status" value="1"/>
</dbReference>
<feature type="chain" id="PRO_5029636398" description="Beta-2-microglobulin" evidence="8">
    <location>
        <begin position="19"/>
        <end position="115"/>
    </location>
</feature>
<comment type="subcellular location">
    <subcellularLocation>
        <location evidence="1">Secreted</location>
    </subcellularLocation>
</comment>
<dbReference type="Proteomes" id="UP000593565">
    <property type="component" value="Unassembled WGS sequence"/>
</dbReference>
<evidence type="ECO:0000256" key="5">
    <source>
        <dbReference type="ARBA" id="ARBA00022525"/>
    </source>
</evidence>
<reference evidence="10 11" key="1">
    <citation type="submission" date="2020-02" db="EMBL/GenBank/DDBJ databases">
        <title>A chromosome-scale genome assembly of the black bullhead catfish (Ameiurus melas).</title>
        <authorList>
            <person name="Wen M."/>
            <person name="Zham M."/>
            <person name="Cabau C."/>
            <person name="Klopp C."/>
            <person name="Donnadieu C."/>
            <person name="Roques C."/>
            <person name="Bouchez O."/>
            <person name="Lampietro C."/>
            <person name="Jouanno E."/>
            <person name="Herpin A."/>
            <person name="Louis A."/>
            <person name="Berthelot C."/>
            <person name="Parey E."/>
            <person name="Roest-Crollius H."/>
            <person name="Braasch I."/>
            <person name="Postlethwait J."/>
            <person name="Robinson-Rechavi M."/>
            <person name="Echchiki A."/>
            <person name="Begum T."/>
            <person name="Montfort J."/>
            <person name="Schartl M."/>
            <person name="Bobe J."/>
            <person name="Guiguen Y."/>
        </authorList>
    </citation>
    <scope>NUCLEOTIDE SEQUENCE [LARGE SCALE GENOMIC DNA]</scope>
    <source>
        <strain evidence="10">M_S1</strain>
        <tissue evidence="10">Blood</tissue>
    </source>
</reference>
<evidence type="ECO:0000256" key="3">
    <source>
        <dbReference type="ARBA" id="ARBA00018767"/>
    </source>
</evidence>
<keyword evidence="11" id="KW-1185">Reference proteome</keyword>
<feature type="signal peptide" evidence="8">
    <location>
        <begin position="1"/>
        <end position="18"/>
    </location>
</feature>
<evidence type="ECO:0000256" key="7">
    <source>
        <dbReference type="ARBA" id="ARBA00023319"/>
    </source>
</evidence>
<dbReference type="PANTHER" id="PTHR19944:SF62">
    <property type="entry name" value="BETA-2-MICROGLOBULIN"/>
    <property type="match status" value="1"/>
</dbReference>
<dbReference type="InterPro" id="IPR036179">
    <property type="entry name" value="Ig-like_dom_sf"/>
</dbReference>
<dbReference type="InterPro" id="IPR050160">
    <property type="entry name" value="MHC/Immunoglobulin"/>
</dbReference>
<dbReference type="GO" id="GO:0002474">
    <property type="term" value="P:antigen processing and presentation of peptide antigen via MHC class I"/>
    <property type="evidence" value="ECO:0007669"/>
    <property type="project" value="UniProtKB-KW"/>
</dbReference>
<evidence type="ECO:0000256" key="2">
    <source>
        <dbReference type="ARBA" id="ARBA00009564"/>
    </source>
</evidence>
<evidence type="ECO:0000313" key="10">
    <source>
        <dbReference type="EMBL" id="KAF4079733.1"/>
    </source>
</evidence>
<dbReference type="GO" id="GO:0005576">
    <property type="term" value="C:extracellular region"/>
    <property type="evidence" value="ECO:0007669"/>
    <property type="project" value="UniProtKB-SubCell"/>
</dbReference>
<dbReference type="Gene3D" id="2.60.40.10">
    <property type="entry name" value="Immunoglobulins"/>
    <property type="match status" value="1"/>
</dbReference>
<dbReference type="InterPro" id="IPR003597">
    <property type="entry name" value="Ig_C1-set"/>
</dbReference>
<keyword evidence="5" id="KW-0964">Secreted</keyword>
<dbReference type="InterPro" id="IPR003006">
    <property type="entry name" value="Ig/MHC_CS"/>
</dbReference>
<dbReference type="EMBL" id="JAAGNN010000015">
    <property type="protein sequence ID" value="KAF4079733.1"/>
    <property type="molecule type" value="Genomic_DNA"/>
</dbReference>
<gene>
    <name evidence="10" type="ORF">AMELA_G00181650</name>
</gene>
<dbReference type="InterPro" id="IPR007110">
    <property type="entry name" value="Ig-like_dom"/>
</dbReference>
<sequence length="115" mass="13153">MKLFSLFVVCILSICAQAKVSSPKVQVYSYDPGEFGKDNYLICHVSGFHPPDISIELLMDGTEIPKAHQTDLAFNKGWMFHLIKSAPFNPQKGKEYSCKVRHMQKTQNFVWQPDM</sequence>
<name>A0A7J6AAA9_AMEME</name>
<evidence type="ECO:0000256" key="8">
    <source>
        <dbReference type="SAM" id="SignalP"/>
    </source>
</evidence>
<dbReference type="GO" id="GO:0042612">
    <property type="term" value="C:MHC class I protein complex"/>
    <property type="evidence" value="ECO:0007669"/>
    <property type="project" value="UniProtKB-KW"/>
</dbReference>
<comment type="similarity">
    <text evidence="2">Belongs to the beta-2-microglobulin family.</text>
</comment>
<proteinExistence type="inferred from homology"/>
<dbReference type="GO" id="GO:0010038">
    <property type="term" value="P:response to metal ion"/>
    <property type="evidence" value="ECO:0007669"/>
    <property type="project" value="UniProtKB-ARBA"/>
</dbReference>
<evidence type="ECO:0000256" key="1">
    <source>
        <dbReference type="ARBA" id="ARBA00004613"/>
    </source>
</evidence>
<dbReference type="Pfam" id="PF07654">
    <property type="entry name" value="C1-set"/>
    <property type="match status" value="1"/>
</dbReference>
<evidence type="ECO:0000259" key="9">
    <source>
        <dbReference type="PROSITE" id="PS50835"/>
    </source>
</evidence>
<feature type="domain" description="Ig-like" evidence="9">
    <location>
        <begin position="23"/>
        <end position="110"/>
    </location>
</feature>
<dbReference type="OrthoDB" id="9949628at2759"/>
<evidence type="ECO:0000256" key="4">
    <source>
        <dbReference type="ARBA" id="ARBA00022451"/>
    </source>
</evidence>
<dbReference type="PROSITE" id="PS50835">
    <property type="entry name" value="IG_LIKE"/>
    <property type="match status" value="1"/>
</dbReference>
<evidence type="ECO:0000256" key="6">
    <source>
        <dbReference type="ARBA" id="ARBA00022859"/>
    </source>
</evidence>
<comment type="caution">
    <text evidence="10">The sequence shown here is derived from an EMBL/GenBank/DDBJ whole genome shotgun (WGS) entry which is preliminary data.</text>
</comment>
<dbReference type="PROSITE" id="PS00290">
    <property type="entry name" value="IG_MHC"/>
    <property type="match status" value="1"/>
</dbReference>
<protein>
    <recommendedName>
        <fullName evidence="3">Beta-2-microglobulin</fullName>
    </recommendedName>
</protein>
<dbReference type="AlphaFoldDB" id="A0A7J6AAA9"/>
<evidence type="ECO:0000313" key="11">
    <source>
        <dbReference type="Proteomes" id="UP000593565"/>
    </source>
</evidence>
<keyword evidence="8" id="KW-0732">Signal</keyword>
<keyword evidence="7" id="KW-0393">Immunoglobulin domain</keyword>
<dbReference type="SUPFAM" id="SSF48726">
    <property type="entry name" value="Immunoglobulin"/>
    <property type="match status" value="1"/>
</dbReference>
<dbReference type="InterPro" id="IPR013783">
    <property type="entry name" value="Ig-like_fold"/>
</dbReference>